<sequence length="105" mass="11756">MISVQTASTIKPIKACTAVAAGISGHRVMGLGYVAGIMKDQPDDAKDQPRQQYEKVRMRVNLLAHELTENFSVLTDKWVWKVVHKIHRKQNYMQCAASRLGGAYV</sequence>
<reference evidence="1 2" key="1">
    <citation type="submission" date="2018-04" db="EMBL/GenBank/DDBJ databases">
        <title>Genomic Encyclopedia of Archaeal and Bacterial Type Strains, Phase II (KMG-II): from individual species to whole genera.</title>
        <authorList>
            <person name="Goeker M."/>
        </authorList>
    </citation>
    <scope>NUCLEOTIDE SEQUENCE [LARGE SCALE GENOMIC DNA]</scope>
    <source>
        <strain evidence="1 2">DSM 100434</strain>
    </source>
</reference>
<keyword evidence="2" id="KW-1185">Reference proteome</keyword>
<evidence type="ECO:0000313" key="2">
    <source>
        <dbReference type="Proteomes" id="UP000244077"/>
    </source>
</evidence>
<proteinExistence type="predicted"/>
<protein>
    <submittedName>
        <fullName evidence="1">Uncharacterized protein</fullName>
    </submittedName>
</protein>
<dbReference type="RefSeq" id="WP_107814884.1">
    <property type="nucleotide sequence ID" value="NZ_QAOH01000001.1"/>
</dbReference>
<gene>
    <name evidence="1" type="ORF">C8N42_101435</name>
</gene>
<dbReference type="AlphaFoldDB" id="A0A2T5HWD1"/>
<name>A0A2T5HWD1_9RHOB</name>
<comment type="caution">
    <text evidence="1">The sequence shown here is derived from an EMBL/GenBank/DDBJ whole genome shotgun (WGS) entry which is preliminary data.</text>
</comment>
<organism evidence="1 2">
    <name type="scientific">Celeribacter persicus</name>
    <dbReference type="NCBI Taxonomy" id="1651082"/>
    <lineage>
        <taxon>Bacteria</taxon>
        <taxon>Pseudomonadati</taxon>
        <taxon>Pseudomonadota</taxon>
        <taxon>Alphaproteobacteria</taxon>
        <taxon>Rhodobacterales</taxon>
        <taxon>Roseobacteraceae</taxon>
        <taxon>Celeribacter</taxon>
    </lineage>
</organism>
<dbReference type="Proteomes" id="UP000244077">
    <property type="component" value="Unassembled WGS sequence"/>
</dbReference>
<evidence type="ECO:0000313" key="1">
    <source>
        <dbReference type="EMBL" id="PTQ75892.1"/>
    </source>
</evidence>
<dbReference type="EMBL" id="QAOH01000001">
    <property type="protein sequence ID" value="PTQ75892.1"/>
    <property type="molecule type" value="Genomic_DNA"/>
</dbReference>
<accession>A0A2T5HWD1</accession>